<protein>
    <submittedName>
        <fullName evidence="2">Uncharacterized protein</fullName>
    </submittedName>
</protein>
<evidence type="ECO:0000313" key="3">
    <source>
        <dbReference type="Proteomes" id="UP000184693"/>
    </source>
</evidence>
<name>A0A1N6I0F3_9BURK</name>
<dbReference type="EMBL" id="FSRM01000001">
    <property type="protein sequence ID" value="SIO25451.1"/>
    <property type="molecule type" value="Genomic_DNA"/>
</dbReference>
<dbReference type="Proteomes" id="UP000184693">
    <property type="component" value="Unassembled WGS sequence"/>
</dbReference>
<dbReference type="RefSeq" id="WP_074265636.1">
    <property type="nucleotide sequence ID" value="NZ_FSRM01000001.1"/>
</dbReference>
<feature type="signal peptide" evidence="1">
    <location>
        <begin position="1"/>
        <end position="22"/>
    </location>
</feature>
<organism evidence="2 3">
    <name type="scientific">Paraburkholderia phenazinium</name>
    <dbReference type="NCBI Taxonomy" id="60549"/>
    <lineage>
        <taxon>Bacteria</taxon>
        <taxon>Pseudomonadati</taxon>
        <taxon>Pseudomonadota</taxon>
        <taxon>Betaproteobacteria</taxon>
        <taxon>Burkholderiales</taxon>
        <taxon>Burkholderiaceae</taxon>
        <taxon>Paraburkholderia</taxon>
    </lineage>
</organism>
<accession>A0A1N6I0F3</accession>
<sequence length="133" mass="14406">MKHLFASTLALVIATASTVAIAQTSGGGDTPKQHCDSGYVTGVGGAAQSFREYLALPDRDRYRYFADHQIQCKISDEGRAFDCTGVTNLKHEQMSVYDDSDGATITVTARVELDQGTYPAIIVVQRKDVQCAQ</sequence>
<dbReference type="AlphaFoldDB" id="A0A1N6I0F3"/>
<proteinExistence type="predicted"/>
<keyword evidence="1" id="KW-0732">Signal</keyword>
<reference evidence="2 3" key="1">
    <citation type="submission" date="2016-11" db="EMBL/GenBank/DDBJ databases">
        <authorList>
            <person name="Jaros S."/>
            <person name="Januszkiewicz K."/>
            <person name="Wedrychowicz H."/>
        </authorList>
    </citation>
    <scope>NUCLEOTIDE SEQUENCE [LARGE SCALE GENOMIC DNA]</scope>
    <source>
        <strain evidence="2 3">GAS86</strain>
    </source>
</reference>
<dbReference type="OrthoDB" id="9095676at2"/>
<gene>
    <name evidence="2" type="ORF">SAMN05444168_3825</name>
</gene>
<evidence type="ECO:0000313" key="2">
    <source>
        <dbReference type="EMBL" id="SIO25451.1"/>
    </source>
</evidence>
<feature type="chain" id="PRO_5013111206" evidence="1">
    <location>
        <begin position="23"/>
        <end position="133"/>
    </location>
</feature>
<evidence type="ECO:0000256" key="1">
    <source>
        <dbReference type="SAM" id="SignalP"/>
    </source>
</evidence>